<dbReference type="PIRSF" id="PIRSF005412">
    <property type="entry name" value="UCP005412_abhydr"/>
    <property type="match status" value="1"/>
</dbReference>
<dbReference type="InterPro" id="IPR029058">
    <property type="entry name" value="AB_hydrolase_fold"/>
</dbReference>
<dbReference type="InterPro" id="IPR044294">
    <property type="entry name" value="Lipase-like"/>
</dbReference>
<keyword evidence="2" id="KW-0443">Lipid metabolism</keyword>
<evidence type="ECO:0000256" key="1">
    <source>
        <dbReference type="ARBA" id="ARBA00007920"/>
    </source>
</evidence>
<feature type="domain" description="DUF676" evidence="3">
    <location>
        <begin position="186"/>
        <end position="380"/>
    </location>
</feature>
<evidence type="ECO:0000313" key="4">
    <source>
        <dbReference type="EMBL" id="SCU90603.1"/>
    </source>
</evidence>
<dbReference type="AlphaFoldDB" id="A0A1G4JJC2"/>
<sequence length="677" mass="76867">MCEKSSRDLLYYYKSSLKIGEIERYIISYSLYDEDEMPSNITLDPLWLRIKNVENITFRAAYLMGPYMIYCDVRNENYHHSQRLFVSADQPKFQPNILPQQEFIAELSLHNLKKRYVWVVDVVSQIIFTNTAQVGFEICVGSSRRSISRNWDLSAQSGSMDTKMTVTRQTTLDLWNLPLQVSLHANQKEHLVVLTHGLHSNVSADLFYMKEQIERSQKYYDNERIVVRGFDGNVCGTERGIKRLGTRLAEHIINHFYNDKTCKISFVGHSLGGTVQTFAIAYIAEKYPWFFEKVKPENFITLASPLLGIVTDNPAYINILLSFGIVGKTGQDLGLKDDAQNDKPLLYLLPGEPTKNVLRRFHRRTVYANATHDGIVPLYSAGLLFLDYEEILSQLQQLPASRKRLEAPSAGGGDFIKKNFLSPFTKAINLWAPQKFPDNQSDSTLPKVSIIESAASVLIPPLPDRSYIMDPASRENVILHDKIYSPDDIPLRESSSDKRLKDSKNLLLKAFTMTGSDESRNLESEIARRWHDGMSWRKVIVSLKPDAHNNLIVRRRFSNAYGWPIIDHLVQNHFNGIRDDAANGIENSSVDLPLTDDCKTNNSTCSHDNDWITRLEKDSLFDVGPTGMISTVGEILDSLGKNNPLLGVNSTPARNSDPTVLAQENLFKYEEPEGSMM</sequence>
<dbReference type="PANTHER" id="PTHR12482:SF62">
    <property type="entry name" value="LIPASE ROG1-RELATED"/>
    <property type="match status" value="1"/>
</dbReference>
<evidence type="ECO:0000259" key="3">
    <source>
        <dbReference type="Pfam" id="PF05057"/>
    </source>
</evidence>
<dbReference type="PANTHER" id="PTHR12482">
    <property type="entry name" value="LIPASE ROG1-RELATED-RELATED"/>
    <property type="match status" value="1"/>
</dbReference>
<dbReference type="OrthoDB" id="5368485at2759"/>
<keyword evidence="5" id="KW-1185">Reference proteome</keyword>
<comment type="similarity">
    <text evidence="1">Belongs to the putative lipase ROG1 family.</text>
</comment>
<dbReference type="InterPro" id="IPR016445">
    <property type="entry name" value="Rog1_fam"/>
</dbReference>
<dbReference type="STRING" id="1230905.A0A1G4JJC2"/>
<accession>A0A1G4JJC2</accession>
<dbReference type="GO" id="GO:0016042">
    <property type="term" value="P:lipid catabolic process"/>
    <property type="evidence" value="ECO:0007669"/>
    <property type="project" value="UniProtKB-KW"/>
</dbReference>
<proteinExistence type="inferred from homology"/>
<protein>
    <submittedName>
        <fullName evidence="4">LAMI_0E02806g1_1</fullName>
    </submittedName>
</protein>
<dbReference type="Proteomes" id="UP000191024">
    <property type="component" value="Chromosome E"/>
</dbReference>
<dbReference type="Pfam" id="PF05057">
    <property type="entry name" value="DUF676"/>
    <property type="match status" value="1"/>
</dbReference>
<reference evidence="4 5" key="1">
    <citation type="submission" date="2016-03" db="EMBL/GenBank/DDBJ databases">
        <authorList>
            <person name="Devillers H."/>
        </authorList>
    </citation>
    <scope>NUCLEOTIDE SEQUENCE [LARGE SCALE GENOMIC DNA]</scope>
    <source>
        <strain evidence="4">CBS 11717</strain>
    </source>
</reference>
<evidence type="ECO:0000256" key="2">
    <source>
        <dbReference type="ARBA" id="ARBA00022963"/>
    </source>
</evidence>
<gene>
    <name evidence="4" type="ORF">LAMI_0E02806G</name>
</gene>
<dbReference type="SUPFAM" id="SSF53474">
    <property type="entry name" value="alpha/beta-Hydrolases"/>
    <property type="match status" value="1"/>
</dbReference>
<dbReference type="GO" id="GO:0047372">
    <property type="term" value="F:monoacylglycerol lipase activity"/>
    <property type="evidence" value="ECO:0007669"/>
    <property type="project" value="TreeGrafter"/>
</dbReference>
<keyword evidence="2" id="KW-0442">Lipid degradation</keyword>
<name>A0A1G4JJC2_9SACH</name>
<dbReference type="EMBL" id="LT598465">
    <property type="protein sequence ID" value="SCU90603.1"/>
    <property type="molecule type" value="Genomic_DNA"/>
</dbReference>
<evidence type="ECO:0000313" key="5">
    <source>
        <dbReference type="Proteomes" id="UP000191024"/>
    </source>
</evidence>
<dbReference type="Gene3D" id="3.40.50.1820">
    <property type="entry name" value="alpha/beta hydrolase"/>
    <property type="match status" value="1"/>
</dbReference>
<organism evidence="4 5">
    <name type="scientific">Lachancea mirantina</name>
    <dbReference type="NCBI Taxonomy" id="1230905"/>
    <lineage>
        <taxon>Eukaryota</taxon>
        <taxon>Fungi</taxon>
        <taxon>Dikarya</taxon>
        <taxon>Ascomycota</taxon>
        <taxon>Saccharomycotina</taxon>
        <taxon>Saccharomycetes</taxon>
        <taxon>Saccharomycetales</taxon>
        <taxon>Saccharomycetaceae</taxon>
        <taxon>Lachancea</taxon>
    </lineage>
</organism>
<dbReference type="InterPro" id="IPR007751">
    <property type="entry name" value="DUF676_lipase-like"/>
</dbReference>